<dbReference type="InterPro" id="IPR009078">
    <property type="entry name" value="Ferritin-like_SF"/>
</dbReference>
<protein>
    <recommendedName>
        <fullName evidence="3">Ferritin/DPS domain-containing protein</fullName>
    </recommendedName>
</protein>
<dbReference type="Proteomes" id="UP000005396">
    <property type="component" value="Unassembled WGS sequence"/>
</dbReference>
<accession>A8RN70</accession>
<name>A8RN70_ENTBW</name>
<comment type="similarity">
    <text evidence="1 2">Belongs to the Dps family.</text>
</comment>
<dbReference type="PANTHER" id="PTHR42932">
    <property type="entry name" value="GENERAL STRESS PROTEIN 20U"/>
    <property type="match status" value="1"/>
</dbReference>
<dbReference type="SUPFAM" id="SSF47240">
    <property type="entry name" value="Ferritin-like"/>
    <property type="match status" value="1"/>
</dbReference>
<dbReference type="PRINTS" id="PR01346">
    <property type="entry name" value="HELNAPAPROT"/>
</dbReference>
<dbReference type="EMBL" id="ABCC02000022">
    <property type="protein sequence ID" value="EDP17541.1"/>
    <property type="molecule type" value="Genomic_DNA"/>
</dbReference>
<dbReference type="InterPro" id="IPR008331">
    <property type="entry name" value="Ferritin_DPS_dom"/>
</dbReference>
<comment type="caution">
    <text evidence="4">The sequence shown here is derived from an EMBL/GenBank/DDBJ whole genome shotgun (WGS) entry which is preliminary data.</text>
</comment>
<dbReference type="InterPro" id="IPR012347">
    <property type="entry name" value="Ferritin-like"/>
</dbReference>
<organism evidence="4 5">
    <name type="scientific">Enterocloster bolteae (strain ATCC BAA-613 / DSM 15670 / CCUG 46953 / JCM 12243 / WAL 16351)</name>
    <name type="common">Clostridium bolteae</name>
    <dbReference type="NCBI Taxonomy" id="411902"/>
    <lineage>
        <taxon>Bacteria</taxon>
        <taxon>Bacillati</taxon>
        <taxon>Bacillota</taxon>
        <taxon>Clostridia</taxon>
        <taxon>Lachnospirales</taxon>
        <taxon>Lachnospiraceae</taxon>
        <taxon>Enterocloster</taxon>
    </lineage>
</organism>
<evidence type="ECO:0000259" key="3">
    <source>
        <dbReference type="Pfam" id="PF00210"/>
    </source>
</evidence>
<gene>
    <name evidence="4" type="ORF">CLOBOL_02118</name>
</gene>
<dbReference type="GO" id="GO:0008199">
    <property type="term" value="F:ferric iron binding"/>
    <property type="evidence" value="ECO:0007669"/>
    <property type="project" value="InterPro"/>
</dbReference>
<dbReference type="InterPro" id="IPR002177">
    <property type="entry name" value="DPS_DNA-bd"/>
</dbReference>
<reference evidence="4 5" key="2">
    <citation type="submission" date="2007-09" db="EMBL/GenBank/DDBJ databases">
        <title>Draft genome sequence of Clostridium bolteae (ATCC BAA-613).</title>
        <authorList>
            <person name="Sudarsanam P."/>
            <person name="Ley R."/>
            <person name="Guruge J."/>
            <person name="Turnbaugh P.J."/>
            <person name="Mahowald M."/>
            <person name="Liep D."/>
            <person name="Gordon J."/>
        </authorList>
    </citation>
    <scope>NUCLEOTIDE SEQUENCE [LARGE SCALE GENOMIC DNA]</scope>
    <source>
        <strain evidence="5">ATCC BAA-613 / DSM 15670 / CCUG 46953 / JCM 12243 / WAL 16351</strain>
    </source>
</reference>
<sequence>MYFKSKEAVILKKELATQVNAYLANIGVSYIKLHNLHWNVVGSQFKAAHEYLETLYDALADVLDAIAELLKMNGEAPLASMKGYLSVATIPELESVELDVKSAMQTVLKDMESLRTQAFFIREQADKENQFDVVAHMEDDVANYNKTIWFIQSMLK</sequence>
<dbReference type="eggNOG" id="COG0783">
    <property type="taxonomic scope" value="Bacteria"/>
</dbReference>
<dbReference type="PaxDb" id="411902-CLOBOL_02118"/>
<dbReference type="Gene3D" id="1.20.1260.10">
    <property type="match status" value="1"/>
</dbReference>
<reference evidence="4 5" key="1">
    <citation type="submission" date="2007-08" db="EMBL/GenBank/DDBJ databases">
        <authorList>
            <person name="Fulton L."/>
            <person name="Clifton S."/>
            <person name="Fulton B."/>
            <person name="Xu J."/>
            <person name="Minx P."/>
            <person name="Pepin K.H."/>
            <person name="Johnson M."/>
            <person name="Thiruvilangam P."/>
            <person name="Bhonagiri V."/>
            <person name="Nash W.E."/>
            <person name="Mardis E.R."/>
            <person name="Wilson R.K."/>
        </authorList>
    </citation>
    <scope>NUCLEOTIDE SEQUENCE [LARGE SCALE GENOMIC DNA]</scope>
    <source>
        <strain evidence="5">ATCC BAA-613 / DSM 15670 / CCUG 46953 / JCM 12243 / WAL 16351</strain>
    </source>
</reference>
<dbReference type="PANTHER" id="PTHR42932:SF1">
    <property type="entry name" value="GENERAL STRESS PROTEIN 20U"/>
    <property type="match status" value="1"/>
</dbReference>
<proteinExistence type="inferred from homology"/>
<evidence type="ECO:0000256" key="1">
    <source>
        <dbReference type="ARBA" id="ARBA00009497"/>
    </source>
</evidence>
<evidence type="ECO:0000313" key="5">
    <source>
        <dbReference type="Proteomes" id="UP000005396"/>
    </source>
</evidence>
<dbReference type="HOGENOM" id="CLU_098183_2_2_9"/>
<evidence type="ECO:0000313" key="4">
    <source>
        <dbReference type="EMBL" id="EDP17541.1"/>
    </source>
</evidence>
<feature type="domain" description="Ferritin/DPS" evidence="3">
    <location>
        <begin position="18"/>
        <end position="155"/>
    </location>
</feature>
<dbReference type="Pfam" id="PF00210">
    <property type="entry name" value="Ferritin"/>
    <property type="match status" value="1"/>
</dbReference>
<dbReference type="CDD" id="cd01043">
    <property type="entry name" value="DPS"/>
    <property type="match status" value="1"/>
</dbReference>
<dbReference type="PIRSF" id="PIRSF005900">
    <property type="entry name" value="Dps"/>
    <property type="match status" value="1"/>
</dbReference>
<dbReference type="AlphaFoldDB" id="A8RN70"/>
<evidence type="ECO:0000256" key="2">
    <source>
        <dbReference type="RuleBase" id="RU003875"/>
    </source>
</evidence>